<keyword evidence="6" id="KW-0539">Nucleus</keyword>
<protein>
    <recommendedName>
        <fullName evidence="3">DNA polymerase epsilon subunit B</fullName>
    </recommendedName>
    <alternativeName>
        <fullName evidence="7">DNA polymerase II subunit 2</fullName>
    </alternativeName>
</protein>
<evidence type="ECO:0000256" key="7">
    <source>
        <dbReference type="ARBA" id="ARBA00032930"/>
    </source>
</evidence>
<dbReference type="EMBL" id="JAQQPM010000003">
    <property type="protein sequence ID" value="KAK2070216.1"/>
    <property type="molecule type" value="Genomic_DNA"/>
</dbReference>
<evidence type="ECO:0000313" key="9">
    <source>
        <dbReference type="EMBL" id="KAK2070216.1"/>
    </source>
</evidence>
<reference evidence="9" key="1">
    <citation type="journal article" date="2023" name="Mol. Plant Microbe Interact.">
        <title>Elucidating the Obligate Nature and Biological Capacity of an Invasive Fungal Corn Pathogen.</title>
        <authorList>
            <person name="MacCready J.S."/>
            <person name="Roggenkamp E.M."/>
            <person name="Gdanetz K."/>
            <person name="Chilvers M.I."/>
        </authorList>
    </citation>
    <scope>NUCLEOTIDE SEQUENCE</scope>
    <source>
        <strain evidence="9">PM02</strain>
    </source>
</reference>
<evidence type="ECO:0000256" key="1">
    <source>
        <dbReference type="ARBA" id="ARBA00004123"/>
    </source>
</evidence>
<comment type="similarity">
    <text evidence="2">Belongs to the DNA polymerase epsilon subunit B family.</text>
</comment>
<evidence type="ECO:0000313" key="10">
    <source>
        <dbReference type="Proteomes" id="UP001217918"/>
    </source>
</evidence>
<comment type="subcellular location">
    <subcellularLocation>
        <location evidence="1">Nucleus</location>
    </subcellularLocation>
</comment>
<dbReference type="GO" id="GO:0003677">
    <property type="term" value="F:DNA binding"/>
    <property type="evidence" value="ECO:0007669"/>
    <property type="project" value="UniProtKB-KW"/>
</dbReference>
<dbReference type="InterPro" id="IPR007185">
    <property type="entry name" value="DNA_pol_a/d/e_bsu"/>
</dbReference>
<dbReference type="InterPro" id="IPR016266">
    <property type="entry name" value="POLE2"/>
</dbReference>
<dbReference type="GO" id="GO:0006261">
    <property type="term" value="P:DNA-templated DNA replication"/>
    <property type="evidence" value="ECO:0007669"/>
    <property type="project" value="InterPro"/>
</dbReference>
<comment type="caution">
    <text evidence="9">The sequence shown here is derived from an EMBL/GenBank/DDBJ whole genome shotgun (WGS) entry which is preliminary data.</text>
</comment>
<evidence type="ECO:0000256" key="2">
    <source>
        <dbReference type="ARBA" id="ARBA00009560"/>
    </source>
</evidence>
<dbReference type="Pfam" id="PF04042">
    <property type="entry name" value="DNA_pol_E_B"/>
    <property type="match status" value="1"/>
</dbReference>
<evidence type="ECO:0000256" key="4">
    <source>
        <dbReference type="ARBA" id="ARBA00022705"/>
    </source>
</evidence>
<evidence type="ECO:0000259" key="8">
    <source>
        <dbReference type="Pfam" id="PF04042"/>
    </source>
</evidence>
<dbReference type="AlphaFoldDB" id="A0AAD9MER3"/>
<keyword evidence="4" id="KW-0235">DNA replication</keyword>
<accession>A0AAD9MER3</accession>
<dbReference type="PANTHER" id="PTHR12708">
    <property type="entry name" value="DNA POLYMERASE EPSILON SUBUNIT B"/>
    <property type="match status" value="1"/>
</dbReference>
<proteinExistence type="inferred from homology"/>
<dbReference type="GO" id="GO:0042276">
    <property type="term" value="P:error-prone translesion synthesis"/>
    <property type="evidence" value="ECO:0007669"/>
    <property type="project" value="TreeGrafter"/>
</dbReference>
<keyword evidence="5" id="KW-0238">DNA-binding</keyword>
<sequence>MGLSSLAVGEDPEGGDDGPALDVRSWIRVVGAFEQPRLVYHVEKKHFETDPATPSLFPAASRKTNVFRNRFNVIHQRLLRNETDLTASIALDVQQAVAIPEDSAWFTPGMIVLVDGVYEEEEESVGRGLGGHGGVGGTIGGRFQAFFMGQPPCEKRRTTLGVSDADGGRDHAIGGGFGWIDFLGVGSERAVGSRMRRLEERLLRRPATAEADSPHRGRVVVLGELNLDEPTSLQALGKILGLYTAEPEGAEPLAFILTGNFTSDAAMARGAAGGSIEYKEYFDALASHEIVLFRDDMSARLRRTAVRLNTNVRSVNVEESSTTMDLDPDSPPSFDNSLNGAASAAQEGKVSHDVRTARKLVKTVLDQGYLAPFRQQIRPVHWDFASALHLYPLPTVVILVDTGAPAFCITYEGCHAMNPGRFLAKGRKGVARWIEYDIGKTGRVRECLF</sequence>
<dbReference type="GO" id="GO:0008622">
    <property type="term" value="C:epsilon DNA polymerase complex"/>
    <property type="evidence" value="ECO:0007669"/>
    <property type="project" value="InterPro"/>
</dbReference>
<dbReference type="PANTHER" id="PTHR12708:SF0">
    <property type="entry name" value="DNA POLYMERASE EPSILON SUBUNIT 2"/>
    <property type="match status" value="1"/>
</dbReference>
<organism evidence="9 10">
    <name type="scientific">Phyllachora maydis</name>
    <dbReference type="NCBI Taxonomy" id="1825666"/>
    <lineage>
        <taxon>Eukaryota</taxon>
        <taxon>Fungi</taxon>
        <taxon>Dikarya</taxon>
        <taxon>Ascomycota</taxon>
        <taxon>Pezizomycotina</taxon>
        <taxon>Sordariomycetes</taxon>
        <taxon>Sordariomycetidae</taxon>
        <taxon>Phyllachorales</taxon>
        <taxon>Phyllachoraceae</taxon>
        <taxon>Phyllachora</taxon>
    </lineage>
</organism>
<evidence type="ECO:0000256" key="5">
    <source>
        <dbReference type="ARBA" id="ARBA00023125"/>
    </source>
</evidence>
<name>A0AAD9MER3_9PEZI</name>
<feature type="domain" description="DNA polymerase alpha/delta/epsilon subunit B" evidence="8">
    <location>
        <begin position="285"/>
        <end position="404"/>
    </location>
</feature>
<evidence type="ECO:0000256" key="3">
    <source>
        <dbReference type="ARBA" id="ARBA00016011"/>
    </source>
</evidence>
<dbReference type="Proteomes" id="UP001217918">
    <property type="component" value="Unassembled WGS sequence"/>
</dbReference>
<keyword evidence="10" id="KW-1185">Reference proteome</keyword>
<evidence type="ECO:0000256" key="6">
    <source>
        <dbReference type="ARBA" id="ARBA00023242"/>
    </source>
</evidence>
<gene>
    <name evidence="9" type="ORF">P8C59_004729</name>
</gene>